<dbReference type="EMBL" id="JADCKA010000003">
    <property type="protein sequence ID" value="MBE5035204.1"/>
    <property type="molecule type" value="Genomic_DNA"/>
</dbReference>
<feature type="transmembrane region" description="Helical" evidence="10">
    <location>
        <begin position="94"/>
        <end position="112"/>
    </location>
</feature>
<keyword evidence="1 10" id="KW-1003">Cell membrane</keyword>
<feature type="transmembrane region" description="Helical" evidence="10">
    <location>
        <begin position="67"/>
        <end position="88"/>
    </location>
</feature>
<comment type="similarity">
    <text evidence="10">Belongs to the PlsY family.</text>
</comment>
<keyword evidence="7 10" id="KW-0472">Membrane</keyword>
<dbReference type="Pfam" id="PF02660">
    <property type="entry name" value="G3P_acyltransf"/>
    <property type="match status" value="1"/>
</dbReference>
<dbReference type="InterPro" id="IPR003811">
    <property type="entry name" value="G3P_acylTferase_PlsY"/>
</dbReference>
<evidence type="ECO:0000256" key="8">
    <source>
        <dbReference type="ARBA" id="ARBA00023209"/>
    </source>
</evidence>
<organism evidence="11 12">
    <name type="scientific">Gallibacter intestinalis</name>
    <dbReference type="NCBI Taxonomy" id="2779356"/>
    <lineage>
        <taxon>Bacteria</taxon>
        <taxon>Bacillati</taxon>
        <taxon>Bacillota</taxon>
        <taxon>Clostridia</taxon>
        <taxon>Eubacteriales</taxon>
        <taxon>Eubacteriaceae</taxon>
        <taxon>Gallibacter</taxon>
    </lineage>
</organism>
<evidence type="ECO:0000256" key="10">
    <source>
        <dbReference type="HAMAP-Rule" id="MF_01043"/>
    </source>
</evidence>
<evidence type="ECO:0000256" key="4">
    <source>
        <dbReference type="ARBA" id="ARBA00022692"/>
    </source>
</evidence>
<dbReference type="PANTHER" id="PTHR30309:SF0">
    <property type="entry name" value="GLYCEROL-3-PHOSPHATE ACYLTRANSFERASE-RELATED"/>
    <property type="match status" value="1"/>
</dbReference>
<keyword evidence="12" id="KW-1185">Reference proteome</keyword>
<evidence type="ECO:0000256" key="7">
    <source>
        <dbReference type="ARBA" id="ARBA00023136"/>
    </source>
</evidence>
<dbReference type="SMART" id="SM01207">
    <property type="entry name" value="G3P_acyltransf"/>
    <property type="match status" value="1"/>
</dbReference>
<comment type="caution">
    <text evidence="11">The sequence shown here is derived from an EMBL/GenBank/DDBJ whole genome shotgun (WGS) entry which is preliminary data.</text>
</comment>
<name>A0ABR9QWG2_9FIRM</name>
<evidence type="ECO:0000256" key="3">
    <source>
        <dbReference type="ARBA" id="ARBA00022679"/>
    </source>
</evidence>
<reference evidence="11 12" key="1">
    <citation type="submission" date="2020-10" db="EMBL/GenBank/DDBJ databases">
        <title>ChiBAC.</title>
        <authorList>
            <person name="Zenner C."/>
            <person name="Hitch T.C.A."/>
            <person name="Clavel T."/>
        </authorList>
    </citation>
    <scope>NUCLEOTIDE SEQUENCE [LARGE SCALE GENOMIC DNA]</scope>
    <source>
        <strain evidence="11 12">DSM 108706</strain>
    </source>
</reference>
<gene>
    <name evidence="10 11" type="primary">plsY</name>
    <name evidence="11" type="ORF">INF20_02785</name>
</gene>
<comment type="subunit">
    <text evidence="10">Probably interacts with PlsX.</text>
</comment>
<proteinExistence type="inferred from homology"/>
<keyword evidence="4 10" id="KW-0812">Transmembrane</keyword>
<keyword evidence="3 10" id="KW-0808">Transferase</keyword>
<evidence type="ECO:0000256" key="6">
    <source>
        <dbReference type="ARBA" id="ARBA00023098"/>
    </source>
</evidence>
<keyword evidence="2 10" id="KW-0444">Lipid biosynthesis</keyword>
<evidence type="ECO:0000313" key="11">
    <source>
        <dbReference type="EMBL" id="MBE5035204.1"/>
    </source>
</evidence>
<dbReference type="PANTHER" id="PTHR30309">
    <property type="entry name" value="INNER MEMBRANE PROTEIN YGIH"/>
    <property type="match status" value="1"/>
</dbReference>
<evidence type="ECO:0000256" key="5">
    <source>
        <dbReference type="ARBA" id="ARBA00022989"/>
    </source>
</evidence>
<comment type="function">
    <text evidence="10">Catalyzes the transfer of an acyl group from acyl-phosphate (acyl-PO(4)) to glycerol-3-phosphate (G3P) to form lysophosphatidic acid (LPA). This enzyme utilizes acyl-phosphate as fatty acyl donor, but not acyl-CoA or acyl-ACP.</text>
</comment>
<keyword evidence="5 10" id="KW-1133">Transmembrane helix</keyword>
<protein>
    <recommendedName>
        <fullName evidence="10">Glycerol-3-phosphate acyltransferase</fullName>
    </recommendedName>
    <alternativeName>
        <fullName evidence="10">Acyl-PO4 G3P acyltransferase</fullName>
    </alternativeName>
    <alternativeName>
        <fullName evidence="10">Acyl-phosphate--glycerol-3-phosphate acyltransferase</fullName>
    </alternativeName>
    <alternativeName>
        <fullName evidence="10">G3P acyltransferase</fullName>
        <shortName evidence="10">GPAT</shortName>
        <ecNumber evidence="10">2.3.1.275</ecNumber>
    </alternativeName>
    <alternativeName>
        <fullName evidence="10">Lysophosphatidic acid synthase</fullName>
        <shortName evidence="10">LPA synthase</shortName>
    </alternativeName>
</protein>
<keyword evidence="11" id="KW-0012">Acyltransferase</keyword>
<dbReference type="RefSeq" id="WP_226384874.1">
    <property type="nucleotide sequence ID" value="NZ_JADCKA010000003.1"/>
</dbReference>
<dbReference type="NCBIfam" id="TIGR00023">
    <property type="entry name" value="glycerol-3-phosphate 1-O-acyltransferase PlsY"/>
    <property type="match status" value="1"/>
</dbReference>
<comment type="pathway">
    <text evidence="10">Lipid metabolism; phospholipid metabolism.</text>
</comment>
<dbReference type="HAMAP" id="MF_01043">
    <property type="entry name" value="PlsY"/>
    <property type="match status" value="1"/>
</dbReference>
<evidence type="ECO:0000313" key="12">
    <source>
        <dbReference type="Proteomes" id="UP001516588"/>
    </source>
</evidence>
<evidence type="ECO:0000256" key="2">
    <source>
        <dbReference type="ARBA" id="ARBA00022516"/>
    </source>
</evidence>
<comment type="subcellular location">
    <subcellularLocation>
        <location evidence="10">Cell membrane</location>
        <topology evidence="10">Multi-pass membrane protein</topology>
    </subcellularLocation>
</comment>
<dbReference type="Proteomes" id="UP001516588">
    <property type="component" value="Unassembled WGS sequence"/>
</dbReference>
<keyword evidence="8 10" id="KW-0594">Phospholipid biosynthesis</keyword>
<evidence type="ECO:0000256" key="9">
    <source>
        <dbReference type="ARBA" id="ARBA00023264"/>
    </source>
</evidence>
<keyword evidence="6 10" id="KW-0443">Lipid metabolism</keyword>
<dbReference type="EC" id="2.3.1.275" evidence="10"/>
<feature type="transmembrane region" description="Helical" evidence="10">
    <location>
        <begin position="168"/>
        <end position="187"/>
    </location>
</feature>
<accession>A0ABR9QWG2</accession>
<feature type="transmembrane region" description="Helical" evidence="10">
    <location>
        <begin position="124"/>
        <end position="148"/>
    </location>
</feature>
<keyword evidence="9 10" id="KW-1208">Phospholipid metabolism</keyword>
<feature type="transmembrane region" description="Helical" evidence="10">
    <location>
        <begin position="6"/>
        <end position="30"/>
    </location>
</feature>
<sequence>MYSESGILNLTGTGALIGMILMLIVAYFIGNVSPSILIGKAKGIDIKKEGSGNAGTTNALRVLGKKAAVATLVIDVLKGTLAVVLGGVLLGQVTAAWCVAAVFAGHVWPAFFGFRGGKGVATAFGALCGYLPAMGFTALAIVVVGVLISRRMSFGSILGAATFPLVAYFYDKSFVPIGTVLAVLVIIKHRANIVRLIHGEEPKLGEKKKETGK</sequence>
<comment type="catalytic activity">
    <reaction evidence="10">
        <text>an acyl phosphate + sn-glycerol 3-phosphate = a 1-acyl-sn-glycero-3-phosphate + phosphate</text>
        <dbReference type="Rhea" id="RHEA:34075"/>
        <dbReference type="ChEBI" id="CHEBI:43474"/>
        <dbReference type="ChEBI" id="CHEBI:57597"/>
        <dbReference type="ChEBI" id="CHEBI:57970"/>
        <dbReference type="ChEBI" id="CHEBI:59918"/>
        <dbReference type="EC" id="2.3.1.275"/>
    </reaction>
</comment>
<evidence type="ECO:0000256" key="1">
    <source>
        <dbReference type="ARBA" id="ARBA00022475"/>
    </source>
</evidence>
<dbReference type="GO" id="GO:0004366">
    <property type="term" value="F:glycerol-3-phosphate O-acyltransferase activity"/>
    <property type="evidence" value="ECO:0007669"/>
    <property type="project" value="UniProtKB-EC"/>
</dbReference>